<evidence type="ECO:0000256" key="1">
    <source>
        <dbReference type="SAM" id="MobiDB-lite"/>
    </source>
</evidence>
<proteinExistence type="predicted"/>
<dbReference type="RefSeq" id="WP_378067276.1">
    <property type="nucleotide sequence ID" value="NZ_JBHSBL010000015.1"/>
</dbReference>
<keyword evidence="4" id="KW-1185">Reference proteome</keyword>
<dbReference type="NCBIfam" id="NF041216">
    <property type="entry name" value="CU044_2847_fam"/>
    <property type="match status" value="1"/>
</dbReference>
<feature type="domain" description="Trypsin-co-occurring" evidence="2">
    <location>
        <begin position="12"/>
        <end position="101"/>
    </location>
</feature>
<name>A0ABV8IQ18_9ACTN</name>
<reference evidence="4" key="1">
    <citation type="journal article" date="2019" name="Int. J. Syst. Evol. Microbiol.">
        <title>The Global Catalogue of Microorganisms (GCM) 10K type strain sequencing project: providing services to taxonomists for standard genome sequencing and annotation.</title>
        <authorList>
            <consortium name="The Broad Institute Genomics Platform"/>
            <consortium name="The Broad Institute Genome Sequencing Center for Infectious Disease"/>
            <person name="Wu L."/>
            <person name="Ma J."/>
        </authorList>
    </citation>
    <scope>NUCLEOTIDE SEQUENCE [LARGE SCALE GENOMIC DNA]</scope>
    <source>
        <strain evidence="4">TBRC 5832</strain>
    </source>
</reference>
<evidence type="ECO:0000259" key="2">
    <source>
        <dbReference type="Pfam" id="PF19493"/>
    </source>
</evidence>
<organism evidence="3 4">
    <name type="scientific">Actinoplanes subglobosus</name>
    <dbReference type="NCBI Taxonomy" id="1547892"/>
    <lineage>
        <taxon>Bacteria</taxon>
        <taxon>Bacillati</taxon>
        <taxon>Actinomycetota</taxon>
        <taxon>Actinomycetes</taxon>
        <taxon>Micromonosporales</taxon>
        <taxon>Micromonosporaceae</taxon>
        <taxon>Actinoplanes</taxon>
    </lineage>
</organism>
<gene>
    <name evidence="3" type="ORF">ACFO0C_15340</name>
</gene>
<sequence>MAQTIPVRVGAVEVLVEVVPVAGSQQTSTGGRAADRALDAFERAQAAVEEIAVSTARMVGRVTRRVGSPESVEVEFGLKVSAKGDVIVAGASGEASLKIKIIYGTGGERQLRGPAEADPDEADAEEPES</sequence>
<dbReference type="InterPro" id="IPR045794">
    <property type="entry name" value="Trypco1"/>
</dbReference>
<accession>A0ABV8IQ18</accession>
<dbReference type="EMBL" id="JBHSBL010000015">
    <property type="protein sequence ID" value="MFC4066307.1"/>
    <property type="molecule type" value="Genomic_DNA"/>
</dbReference>
<comment type="caution">
    <text evidence="3">The sequence shown here is derived from an EMBL/GenBank/DDBJ whole genome shotgun (WGS) entry which is preliminary data.</text>
</comment>
<feature type="region of interest" description="Disordered" evidence="1">
    <location>
        <begin position="108"/>
        <end position="129"/>
    </location>
</feature>
<evidence type="ECO:0000313" key="4">
    <source>
        <dbReference type="Proteomes" id="UP001595867"/>
    </source>
</evidence>
<dbReference type="Pfam" id="PF19493">
    <property type="entry name" value="Trypco1"/>
    <property type="match status" value="1"/>
</dbReference>
<protein>
    <submittedName>
        <fullName evidence="3">CU044_2847 family protein</fullName>
    </submittedName>
</protein>
<dbReference type="Proteomes" id="UP001595867">
    <property type="component" value="Unassembled WGS sequence"/>
</dbReference>
<feature type="compositionally biased region" description="Acidic residues" evidence="1">
    <location>
        <begin position="117"/>
        <end position="129"/>
    </location>
</feature>
<evidence type="ECO:0000313" key="3">
    <source>
        <dbReference type="EMBL" id="MFC4066307.1"/>
    </source>
</evidence>